<dbReference type="Proteomes" id="UP001159405">
    <property type="component" value="Unassembled WGS sequence"/>
</dbReference>
<feature type="non-terminal residue" evidence="1">
    <location>
        <position position="801"/>
    </location>
</feature>
<proteinExistence type="predicted"/>
<keyword evidence="2" id="KW-1185">Reference proteome</keyword>
<comment type="caution">
    <text evidence="1">The sequence shown here is derived from an EMBL/GenBank/DDBJ whole genome shotgun (WGS) entry which is preliminary data.</text>
</comment>
<dbReference type="PANTHER" id="PTHR46704">
    <property type="entry name" value="CXC DOMAIN-CONTAINING PROTEIN-RELATED"/>
    <property type="match status" value="1"/>
</dbReference>
<protein>
    <submittedName>
        <fullName evidence="1">Uncharacterized protein</fullName>
    </submittedName>
</protein>
<gene>
    <name evidence="1" type="ORF">PLOB_00019468</name>
</gene>
<name>A0ABN8RHK1_9CNID</name>
<accession>A0ABN8RHK1</accession>
<organism evidence="1 2">
    <name type="scientific">Porites lobata</name>
    <dbReference type="NCBI Taxonomy" id="104759"/>
    <lineage>
        <taxon>Eukaryota</taxon>
        <taxon>Metazoa</taxon>
        <taxon>Cnidaria</taxon>
        <taxon>Anthozoa</taxon>
        <taxon>Hexacorallia</taxon>
        <taxon>Scleractinia</taxon>
        <taxon>Fungiina</taxon>
        <taxon>Poritidae</taxon>
        <taxon>Porites</taxon>
    </lineage>
</organism>
<feature type="non-terminal residue" evidence="1">
    <location>
        <position position="1"/>
    </location>
</feature>
<sequence length="801" mass="89505">GKADVVTFRSTASTILQNFYDASRDADPEADKIRVIKAAADLIKTDIKRKDISKSFYPLPGEISCLDENCAFLPETLYLFLRTIFNEKSAERKIASIGQAIIQAARPRVLIAPLQIGLAVQMHHHYGSKFLIDSLNSHGFCSSYTEVKKFEMSATQTKGTDIPGLTPGHFVQYVADNVDHNVFRLSLQFSLANLIPKPNWSGLMQTISKGSHPGKSSVTFLPMIDMDPTNMSCIYSTLKFVEAQCKRQHTTPIITFDQPLWWKAQLIVESEPPDSELHSIILRLGGFHAEMSFLGCIGSIMSGSGIEELLECVYASNTVGHMLSGKAVQRAFRGHLLMENALNAILTSDAFNLKRVDVKKKELANHPTARLWLQYMDMVALVRQFIEAERTGNWELHLQSLRDMLPFYAAAGHNLYAKSVYIYLQQMLELNSKHEDVLELFKKGFHVIRRSDRFWAGLSSDLVIEQVLMRSVKSSGGLTHGRGMAESQRAQWLLSMPTCASISSAMHEFTSRCYASSGQHKEMTKTRQARDDEDSRALLGYLQERNPFDCDLSMRNISTGITADCTVNVDRAKEGGETILKSMVGNNVQEYTFKKKIHLVTMGQKKSIKVDGEPLQIDPQLLFQRLTTVAQNMTENVAELFQYELCSQPSSLFDQHGLLREANKAQLADDIWTVAKGNEMQPPEIAGELNHVIDGGSLLQRIPWKRDETFNSIAKGYVEYIQQKFTNPIVVFDGYHAGPVSGSDTTSELYGVGKGAALRKLRSDSAFKEAAYVFTRQSSLEEIVAAGEKALCCLYGGRPNE</sequence>
<reference evidence="1 2" key="1">
    <citation type="submission" date="2022-05" db="EMBL/GenBank/DDBJ databases">
        <authorList>
            <consortium name="Genoscope - CEA"/>
            <person name="William W."/>
        </authorList>
    </citation>
    <scope>NUCLEOTIDE SEQUENCE [LARGE SCALE GENOMIC DNA]</scope>
</reference>
<dbReference type="PANTHER" id="PTHR46704:SF1">
    <property type="entry name" value="TELOMERE LENGTH REGULATION PROTEIN TEL2 HOMOLOG"/>
    <property type="match status" value="1"/>
</dbReference>
<dbReference type="EMBL" id="CALNXK010000228">
    <property type="protein sequence ID" value="CAH3177633.1"/>
    <property type="molecule type" value="Genomic_DNA"/>
</dbReference>
<evidence type="ECO:0000313" key="1">
    <source>
        <dbReference type="EMBL" id="CAH3177633.1"/>
    </source>
</evidence>
<evidence type="ECO:0000313" key="2">
    <source>
        <dbReference type="Proteomes" id="UP001159405"/>
    </source>
</evidence>